<name>A0ABQ9FEP1_TEGGR</name>
<gene>
    <name evidence="8" type="ORF">KUTeg_007920</name>
</gene>
<dbReference type="PRINTS" id="PR01607">
    <property type="entry name" value="APYRASEFAMLY"/>
</dbReference>
<dbReference type="Gene3D" id="3.60.21.10">
    <property type="match status" value="1"/>
</dbReference>
<feature type="non-terminal residue" evidence="8">
    <location>
        <position position="417"/>
    </location>
</feature>
<evidence type="ECO:0000256" key="1">
    <source>
        <dbReference type="ARBA" id="ARBA00000815"/>
    </source>
</evidence>
<comment type="similarity">
    <text evidence="2 5">Belongs to the 5'-nucleotidase family.</text>
</comment>
<sequence length="417" mass="47241">MSGVFSFDLTILHTNDVHSRINEINTFVGRCTDTEGKCYGGIARQKTLIDRLRQENPNTLLMDAGDQFQGTLWFYKYGGELYVQIIALGNHEFDRNIDGLIPFLRNASFPVVSSNIDASKEHKLQQGMYKPYHVYYKVVGSLIFTDEVAAIRKNVKILQSQNINKIIALGHSGFKVDRRIAEEVEGIDIVVGGHTNTFLYTGLEYINIVCCYNDALPYIRQASSNEKPVGVYPTVVKQRCKSTRGSRLHIREISRVFTNEYLKNITKEFGTLLTEELNQVVGRTPVHLEGDRFFCRVKECNIGNLIADGLVHQNLKYADSINYTHVFISLVNGGSIRSTFERDKSLRNCFLRIVYDLSKNVGSRLVSVHVKCADCKVPESVPLEDNKIYDLTLPRFVLNGGDGYTMTRDHAIQVHII</sequence>
<evidence type="ECO:0000256" key="2">
    <source>
        <dbReference type="ARBA" id="ARBA00006654"/>
    </source>
</evidence>
<accession>A0ABQ9FEP1</accession>
<dbReference type="EC" id="3.1.3.5" evidence="3"/>
<dbReference type="InterPro" id="IPR004843">
    <property type="entry name" value="Calcineurin-like_PHP"/>
</dbReference>
<evidence type="ECO:0000259" key="6">
    <source>
        <dbReference type="Pfam" id="PF00149"/>
    </source>
</evidence>
<dbReference type="Gene3D" id="3.90.780.10">
    <property type="entry name" value="5'-Nucleotidase, C-terminal domain"/>
    <property type="match status" value="2"/>
</dbReference>
<dbReference type="Pfam" id="PF02872">
    <property type="entry name" value="5_nucleotid_C"/>
    <property type="match status" value="1"/>
</dbReference>
<reference evidence="8 9" key="1">
    <citation type="submission" date="2022-12" db="EMBL/GenBank/DDBJ databases">
        <title>Chromosome-level genome of Tegillarca granosa.</title>
        <authorList>
            <person name="Kim J."/>
        </authorList>
    </citation>
    <scope>NUCLEOTIDE SEQUENCE [LARGE SCALE GENOMIC DNA]</scope>
    <source>
        <strain evidence="8">Teg-2019</strain>
        <tissue evidence="8">Adductor muscle</tissue>
    </source>
</reference>
<evidence type="ECO:0000256" key="5">
    <source>
        <dbReference type="RuleBase" id="RU362119"/>
    </source>
</evidence>
<dbReference type="InterPro" id="IPR029052">
    <property type="entry name" value="Metallo-depent_PP-like"/>
</dbReference>
<evidence type="ECO:0000313" key="9">
    <source>
        <dbReference type="Proteomes" id="UP001217089"/>
    </source>
</evidence>
<dbReference type="Proteomes" id="UP001217089">
    <property type="component" value="Unassembled WGS sequence"/>
</dbReference>
<dbReference type="PROSITE" id="PS00785">
    <property type="entry name" value="5_NUCLEOTIDASE_1"/>
    <property type="match status" value="1"/>
</dbReference>
<comment type="catalytic activity">
    <reaction evidence="1">
        <text>a ribonucleoside 5'-phosphate + H2O = a ribonucleoside + phosphate</text>
        <dbReference type="Rhea" id="RHEA:12484"/>
        <dbReference type="ChEBI" id="CHEBI:15377"/>
        <dbReference type="ChEBI" id="CHEBI:18254"/>
        <dbReference type="ChEBI" id="CHEBI:43474"/>
        <dbReference type="ChEBI" id="CHEBI:58043"/>
        <dbReference type="EC" id="3.1.3.5"/>
    </reaction>
</comment>
<feature type="domain" description="5'-Nucleotidase C-terminal" evidence="7">
    <location>
        <begin position="351"/>
        <end position="407"/>
    </location>
</feature>
<evidence type="ECO:0000313" key="8">
    <source>
        <dbReference type="EMBL" id="KAJ8315770.1"/>
    </source>
</evidence>
<proteinExistence type="inferred from homology"/>
<dbReference type="InterPro" id="IPR008334">
    <property type="entry name" value="5'-Nucleotdase_C"/>
</dbReference>
<dbReference type="PANTHER" id="PTHR11575">
    <property type="entry name" value="5'-NUCLEOTIDASE-RELATED"/>
    <property type="match status" value="1"/>
</dbReference>
<dbReference type="Pfam" id="PF00149">
    <property type="entry name" value="Metallophos"/>
    <property type="match status" value="1"/>
</dbReference>
<organism evidence="8 9">
    <name type="scientific">Tegillarca granosa</name>
    <name type="common">Malaysian cockle</name>
    <name type="synonym">Anadara granosa</name>
    <dbReference type="NCBI Taxonomy" id="220873"/>
    <lineage>
        <taxon>Eukaryota</taxon>
        <taxon>Metazoa</taxon>
        <taxon>Spiralia</taxon>
        <taxon>Lophotrochozoa</taxon>
        <taxon>Mollusca</taxon>
        <taxon>Bivalvia</taxon>
        <taxon>Autobranchia</taxon>
        <taxon>Pteriomorphia</taxon>
        <taxon>Arcoida</taxon>
        <taxon>Arcoidea</taxon>
        <taxon>Arcidae</taxon>
        <taxon>Tegillarca</taxon>
    </lineage>
</organism>
<dbReference type="SUPFAM" id="SSF55816">
    <property type="entry name" value="5'-nucleotidase (syn. UDP-sugar hydrolase), C-terminal domain"/>
    <property type="match status" value="1"/>
</dbReference>
<keyword evidence="9" id="KW-1185">Reference proteome</keyword>
<dbReference type="EMBL" id="JARBDR010000337">
    <property type="protein sequence ID" value="KAJ8315770.1"/>
    <property type="molecule type" value="Genomic_DNA"/>
</dbReference>
<dbReference type="SUPFAM" id="SSF56300">
    <property type="entry name" value="Metallo-dependent phosphatases"/>
    <property type="match status" value="1"/>
</dbReference>
<keyword evidence="4" id="KW-0732">Signal</keyword>
<evidence type="ECO:0000256" key="4">
    <source>
        <dbReference type="ARBA" id="ARBA00022729"/>
    </source>
</evidence>
<evidence type="ECO:0000259" key="7">
    <source>
        <dbReference type="Pfam" id="PF02872"/>
    </source>
</evidence>
<dbReference type="InterPro" id="IPR006179">
    <property type="entry name" value="5_nucleotidase/apyrase"/>
</dbReference>
<keyword evidence="5" id="KW-0547">Nucleotide-binding</keyword>
<dbReference type="InterPro" id="IPR006146">
    <property type="entry name" value="5'-Nucleotdase_CS"/>
</dbReference>
<evidence type="ECO:0000256" key="3">
    <source>
        <dbReference type="ARBA" id="ARBA00012643"/>
    </source>
</evidence>
<comment type="caution">
    <text evidence="8">The sequence shown here is derived from an EMBL/GenBank/DDBJ whole genome shotgun (WGS) entry which is preliminary data.</text>
</comment>
<dbReference type="InterPro" id="IPR036907">
    <property type="entry name" value="5'-Nucleotdase_C_sf"/>
</dbReference>
<feature type="domain" description="Calcineurin-like phosphoesterase" evidence="6">
    <location>
        <begin position="9"/>
        <end position="195"/>
    </location>
</feature>
<dbReference type="PANTHER" id="PTHR11575:SF24">
    <property type="entry name" value="5'-NUCLEOTIDASE"/>
    <property type="match status" value="1"/>
</dbReference>
<keyword evidence="5" id="KW-0378">Hydrolase</keyword>
<protein>
    <recommendedName>
        <fullName evidence="3">5'-nucleotidase</fullName>
        <ecNumber evidence="3">3.1.3.5</ecNumber>
    </recommendedName>
</protein>